<evidence type="ECO:0000313" key="1">
    <source>
        <dbReference type="EMBL" id="KAJ8546553.1"/>
    </source>
</evidence>
<evidence type="ECO:0000313" key="2">
    <source>
        <dbReference type="Proteomes" id="UP001152561"/>
    </source>
</evidence>
<comment type="caution">
    <text evidence="1">The sequence shown here is derived from an EMBL/GenBank/DDBJ whole genome shotgun (WGS) entry which is preliminary data.</text>
</comment>
<keyword evidence="2" id="KW-1185">Reference proteome</keyword>
<dbReference type="Proteomes" id="UP001152561">
    <property type="component" value="Unassembled WGS sequence"/>
</dbReference>
<organism evidence="1 2">
    <name type="scientific">Anisodus acutangulus</name>
    <dbReference type="NCBI Taxonomy" id="402998"/>
    <lineage>
        <taxon>Eukaryota</taxon>
        <taxon>Viridiplantae</taxon>
        <taxon>Streptophyta</taxon>
        <taxon>Embryophyta</taxon>
        <taxon>Tracheophyta</taxon>
        <taxon>Spermatophyta</taxon>
        <taxon>Magnoliopsida</taxon>
        <taxon>eudicotyledons</taxon>
        <taxon>Gunneridae</taxon>
        <taxon>Pentapetalae</taxon>
        <taxon>asterids</taxon>
        <taxon>lamiids</taxon>
        <taxon>Solanales</taxon>
        <taxon>Solanaceae</taxon>
        <taxon>Solanoideae</taxon>
        <taxon>Hyoscyameae</taxon>
        <taxon>Anisodus</taxon>
    </lineage>
</organism>
<proteinExistence type="predicted"/>
<dbReference type="EMBL" id="JAJAGQ010000013">
    <property type="protein sequence ID" value="KAJ8546553.1"/>
    <property type="molecule type" value="Genomic_DNA"/>
</dbReference>
<protein>
    <submittedName>
        <fullName evidence="1">Uncharacterized protein</fullName>
    </submittedName>
</protein>
<sequence>MFVKTCTCSPSDHIQVLYSLLELLVPLNPSYCLVFHLIHLSICIGIFGKTRLLLCSVALLKIRSLMFFVHTSLKNSEAKAATKISLSLLSA</sequence>
<gene>
    <name evidence="1" type="ORF">K7X08_032627</name>
</gene>
<name>A0A9Q1R9L2_9SOLA</name>
<reference evidence="2" key="1">
    <citation type="journal article" date="2023" name="Proc. Natl. Acad. Sci. U.S.A.">
        <title>Genomic and structural basis for evolution of tropane alkaloid biosynthesis.</title>
        <authorList>
            <person name="Wanga Y.-J."/>
            <person name="Taina T."/>
            <person name="Yua J.-Y."/>
            <person name="Lia J."/>
            <person name="Xua B."/>
            <person name="Chenc J."/>
            <person name="D'Auriad J.C."/>
            <person name="Huanga J.-P."/>
            <person name="Huanga S.-X."/>
        </authorList>
    </citation>
    <scope>NUCLEOTIDE SEQUENCE [LARGE SCALE GENOMIC DNA]</scope>
    <source>
        <strain evidence="2">cv. KIB-2019</strain>
    </source>
</reference>
<accession>A0A9Q1R9L2</accession>
<dbReference type="AlphaFoldDB" id="A0A9Q1R9L2"/>